<name>A0A175RY74_9MICO</name>
<dbReference type="InterPro" id="IPR023210">
    <property type="entry name" value="NADP_OxRdtase_dom"/>
</dbReference>
<dbReference type="InterPro" id="IPR055170">
    <property type="entry name" value="GFO_IDH_MocA-like_dom"/>
</dbReference>
<dbReference type="Gene3D" id="3.40.50.720">
    <property type="entry name" value="NAD(P)-binding Rossmann-like Domain"/>
    <property type="match status" value="1"/>
</dbReference>
<keyword evidence="3" id="KW-0520">NAD</keyword>
<evidence type="ECO:0000313" key="8">
    <source>
        <dbReference type="Proteomes" id="UP000078252"/>
    </source>
</evidence>
<dbReference type="PATRIC" id="fig|33881.3.peg.1294"/>
<evidence type="ECO:0000256" key="2">
    <source>
        <dbReference type="ARBA" id="ARBA00023002"/>
    </source>
</evidence>
<dbReference type="AlphaFoldDB" id="A0A175RY74"/>
<dbReference type="Pfam" id="PF00248">
    <property type="entry name" value="Aldo_ket_red"/>
    <property type="match status" value="1"/>
</dbReference>
<evidence type="ECO:0000259" key="4">
    <source>
        <dbReference type="Pfam" id="PF00248"/>
    </source>
</evidence>
<dbReference type="InterPro" id="IPR036291">
    <property type="entry name" value="NAD(P)-bd_dom_sf"/>
</dbReference>
<dbReference type="OrthoDB" id="9815825at2"/>
<dbReference type="Pfam" id="PF22725">
    <property type="entry name" value="GFO_IDH_MocA_C3"/>
    <property type="match status" value="1"/>
</dbReference>
<comment type="caution">
    <text evidence="7">The sequence shown here is derived from an EMBL/GenBank/DDBJ whole genome shotgun (WGS) entry which is preliminary data.</text>
</comment>
<evidence type="ECO:0000256" key="3">
    <source>
        <dbReference type="ARBA" id="ARBA00023027"/>
    </source>
</evidence>
<dbReference type="PANTHER" id="PTHR22604:SF105">
    <property type="entry name" value="TRANS-1,2-DIHYDROBENZENE-1,2-DIOL DEHYDROGENASE"/>
    <property type="match status" value="1"/>
</dbReference>
<keyword evidence="2" id="KW-0560">Oxidoreductase</keyword>
<dbReference type="InterPro" id="IPR036812">
    <property type="entry name" value="NAD(P)_OxRdtase_dom_sf"/>
</dbReference>
<reference evidence="7 8" key="1">
    <citation type="journal article" date="2016" name="Front. Microbiol.">
        <title>Genomic Resource of Rice Seed Associated Bacteria.</title>
        <authorList>
            <person name="Midha S."/>
            <person name="Bansal K."/>
            <person name="Sharma S."/>
            <person name="Kumar N."/>
            <person name="Patil P.P."/>
            <person name="Chaudhry V."/>
            <person name="Patil P.B."/>
        </authorList>
    </citation>
    <scope>NUCLEOTIDE SEQUENCE [LARGE SCALE GENOMIC DNA]</scope>
    <source>
        <strain evidence="7 8">NS184</strain>
    </source>
</reference>
<feature type="domain" description="NADP-dependent oxidoreductase" evidence="4">
    <location>
        <begin position="408"/>
        <end position="688"/>
    </location>
</feature>
<feature type="domain" description="GFO/IDH/MocA-like oxidoreductase" evidence="6">
    <location>
        <begin position="158"/>
        <end position="280"/>
    </location>
</feature>
<dbReference type="InterPro" id="IPR050984">
    <property type="entry name" value="Gfo/Idh/MocA_domain"/>
</dbReference>
<organism evidence="7 8">
    <name type="scientific">Curtobacterium luteum</name>
    <dbReference type="NCBI Taxonomy" id="33881"/>
    <lineage>
        <taxon>Bacteria</taxon>
        <taxon>Bacillati</taxon>
        <taxon>Actinomycetota</taxon>
        <taxon>Actinomycetes</taxon>
        <taxon>Micrococcales</taxon>
        <taxon>Microbacteriaceae</taxon>
        <taxon>Curtobacterium</taxon>
    </lineage>
</organism>
<dbReference type="SUPFAM" id="SSF51735">
    <property type="entry name" value="NAD(P)-binding Rossmann-fold domains"/>
    <property type="match status" value="1"/>
</dbReference>
<dbReference type="PANTHER" id="PTHR22604">
    <property type="entry name" value="OXIDOREDUCTASES"/>
    <property type="match status" value="1"/>
</dbReference>
<dbReference type="Gene3D" id="3.20.20.100">
    <property type="entry name" value="NADP-dependent oxidoreductase domain"/>
    <property type="match status" value="1"/>
</dbReference>
<dbReference type="CDD" id="cd19082">
    <property type="entry name" value="AKR_AKR10A1_2"/>
    <property type="match status" value="1"/>
</dbReference>
<evidence type="ECO:0000256" key="1">
    <source>
        <dbReference type="ARBA" id="ARBA00010928"/>
    </source>
</evidence>
<comment type="similarity">
    <text evidence="1">Belongs to the Gfo/Idh/MocA family.</text>
</comment>
<dbReference type="SUPFAM" id="SSF51430">
    <property type="entry name" value="NAD(P)-linked oxidoreductase"/>
    <property type="match status" value="1"/>
</dbReference>
<protein>
    <submittedName>
        <fullName evidence="7">Oxidoreductase</fullName>
    </submittedName>
</protein>
<evidence type="ECO:0000259" key="5">
    <source>
        <dbReference type="Pfam" id="PF01408"/>
    </source>
</evidence>
<gene>
    <name evidence="7" type="ORF">NS184_05095</name>
</gene>
<dbReference type="GO" id="GO:0016491">
    <property type="term" value="F:oxidoreductase activity"/>
    <property type="evidence" value="ECO:0007669"/>
    <property type="project" value="UniProtKB-KW"/>
</dbReference>
<accession>A0A175RY74</accession>
<dbReference type="Gene3D" id="3.30.360.10">
    <property type="entry name" value="Dihydrodipicolinate Reductase, domain 2"/>
    <property type="match status" value="1"/>
</dbReference>
<dbReference type="GO" id="GO:0000166">
    <property type="term" value="F:nucleotide binding"/>
    <property type="evidence" value="ECO:0007669"/>
    <property type="project" value="InterPro"/>
</dbReference>
<dbReference type="InterPro" id="IPR000683">
    <property type="entry name" value="Gfo/Idh/MocA-like_OxRdtase_N"/>
</dbReference>
<evidence type="ECO:0000313" key="7">
    <source>
        <dbReference type="EMBL" id="KTR08710.1"/>
    </source>
</evidence>
<sequence>MSAQTATPTSTRTQEGWAVLGPGGIARRFLSQLPASGNGVTGDVDPSVGGVLVAAGSSDPGRAQAFADEAAEHGFADVTAAGYGEVLADPRVDAVYVSTVHTGHARLVLQALAAGKAVLCEKPLAPNHGTAMALVDAARQAGLPLVEAYMYRFHPQTAALRELVRDGAIGDVTHVDASFAFRAGSRTGRLFDVETAGGGILDVGGYPVTMTAAIVQAATGVAVAEPTELTATGTLGPTGVDEWTTAHLTYPSGITAVVRTGVRVQDENAVTVYGTRGRIVLTDPWTLGDDPTIEVRTVDEEPRTLSFAGAAPYALEADATAAALREVRTDAPEMTTDESLATARTLDRWRAAIGLRYPFEAEDADIPTVSGEPLTVAAHEPDRADNPMRYGEIPGVGKRLSRLVMGVDNQVDLAHASAIFDHFVSRGGNVFDTGYIYGGGTMEGRLGKWIQNRGVREDVVVITKGAHTPYCDPESLTRQLLESLDRQGTDYADIYMMHRDNEDVPVGEFVDVLDEHRRAGRIRVFGGSNWSLARFDEANAYAAANGRHGFEVLSNHFGLAEAYDVPWAGCRHATDPESKRWLEERQVPLLPWSSQARGFFTGRAKPEDTSDAELVRCYYSDENFERLRRARELGEQFGVPATAIALAYVLDQPFPTFPLFGPRTIAEARSSMQGLSVDLTPEQVAWLDLRD</sequence>
<feature type="domain" description="Gfo/Idh/MocA-like oxidoreductase N-terminal" evidence="5">
    <location>
        <begin position="17"/>
        <end position="145"/>
    </location>
</feature>
<dbReference type="EMBL" id="LDQC01000027">
    <property type="protein sequence ID" value="KTR08710.1"/>
    <property type="molecule type" value="Genomic_DNA"/>
</dbReference>
<dbReference type="STRING" id="33881.NS184_05095"/>
<dbReference type="Proteomes" id="UP000078252">
    <property type="component" value="Unassembled WGS sequence"/>
</dbReference>
<evidence type="ECO:0000259" key="6">
    <source>
        <dbReference type="Pfam" id="PF22725"/>
    </source>
</evidence>
<proteinExistence type="inferred from homology"/>
<dbReference type="SUPFAM" id="SSF55347">
    <property type="entry name" value="Glyceraldehyde-3-phosphate dehydrogenase-like, C-terminal domain"/>
    <property type="match status" value="1"/>
</dbReference>
<dbReference type="RefSeq" id="WP_058725058.1">
    <property type="nucleotide sequence ID" value="NZ_LDQC01000027.1"/>
</dbReference>
<dbReference type="Pfam" id="PF01408">
    <property type="entry name" value="GFO_IDH_MocA"/>
    <property type="match status" value="1"/>
</dbReference>